<dbReference type="Pfam" id="PF08327">
    <property type="entry name" value="AHSA1"/>
    <property type="match status" value="1"/>
</dbReference>
<comment type="similarity">
    <text evidence="1">Belongs to the AHA1 family.</text>
</comment>
<dbReference type="SUPFAM" id="SSF55961">
    <property type="entry name" value="Bet v1-like"/>
    <property type="match status" value="1"/>
</dbReference>
<evidence type="ECO:0000313" key="4">
    <source>
        <dbReference type="Proteomes" id="UP000094094"/>
    </source>
</evidence>
<dbReference type="RefSeq" id="WP_069572105.1">
    <property type="nucleotide sequence ID" value="NZ_CP017157.1"/>
</dbReference>
<evidence type="ECO:0000259" key="2">
    <source>
        <dbReference type="Pfam" id="PF08327"/>
    </source>
</evidence>
<gene>
    <name evidence="3" type="ORF">SL103_30020</name>
</gene>
<organism evidence="3 4">
    <name type="scientific">Streptomyces lydicus</name>
    <dbReference type="NCBI Taxonomy" id="47763"/>
    <lineage>
        <taxon>Bacteria</taxon>
        <taxon>Bacillati</taxon>
        <taxon>Actinomycetota</taxon>
        <taxon>Actinomycetes</taxon>
        <taxon>Kitasatosporales</taxon>
        <taxon>Streptomycetaceae</taxon>
        <taxon>Streptomyces</taxon>
    </lineage>
</organism>
<protein>
    <submittedName>
        <fullName evidence="3">ATPase</fullName>
    </submittedName>
</protein>
<dbReference type="EMBL" id="CP017157">
    <property type="protein sequence ID" value="AOP49920.1"/>
    <property type="molecule type" value="Genomic_DNA"/>
</dbReference>
<dbReference type="Proteomes" id="UP000094094">
    <property type="component" value="Chromosome"/>
</dbReference>
<dbReference type="Gene3D" id="3.30.530.20">
    <property type="match status" value="1"/>
</dbReference>
<evidence type="ECO:0000256" key="1">
    <source>
        <dbReference type="ARBA" id="ARBA00006817"/>
    </source>
</evidence>
<proteinExistence type="inferred from homology"/>
<dbReference type="KEGG" id="slc:SL103_30020"/>
<dbReference type="AlphaFoldDB" id="A0A1D7VT44"/>
<keyword evidence="4" id="KW-1185">Reference proteome</keyword>
<dbReference type="InterPro" id="IPR013538">
    <property type="entry name" value="ASHA1/2-like_C"/>
</dbReference>
<dbReference type="CDD" id="cd07814">
    <property type="entry name" value="SRPBCC_CalC_Aha1-like"/>
    <property type="match status" value="1"/>
</dbReference>
<reference evidence="3 4" key="1">
    <citation type="submission" date="2016-09" db="EMBL/GenBank/DDBJ databases">
        <title>Complete genome sequencing of Streptomyces lydicus 103 and metabolic pathways analysis of antibiotic biosynthesis.</title>
        <authorList>
            <person name="Jia N."/>
            <person name="Ding M.-Z."/>
            <person name="Gao F."/>
            <person name="Yuan Y.-J."/>
        </authorList>
    </citation>
    <scope>NUCLEOTIDE SEQUENCE [LARGE SCALE GENOMIC DNA]</scope>
    <source>
        <strain evidence="3 4">103</strain>
    </source>
</reference>
<name>A0A1D7VT44_9ACTN</name>
<evidence type="ECO:0000313" key="3">
    <source>
        <dbReference type="EMBL" id="AOP49920.1"/>
    </source>
</evidence>
<sequence>MTESSREDPHGIALNRTFDARRELVYEAWTTPAHFAYWFGGELPVPVERMTMDVRPGGVWSLVMLAPDGGELPFSGIYREVAPPEHLEFTLTDDAVPRGEEGELVRVWLTDLGDRTEMAFRQVGGHLGAEQYQQAEAGWAGFFDRLGELLARA</sequence>
<feature type="domain" description="Activator of Hsp90 ATPase homologue 1/2-like C-terminal" evidence="2">
    <location>
        <begin position="19"/>
        <end position="150"/>
    </location>
</feature>
<accession>A0A1D7VT44</accession>
<dbReference type="OrthoDB" id="5185819at2"/>
<dbReference type="InterPro" id="IPR023393">
    <property type="entry name" value="START-like_dom_sf"/>
</dbReference>